<organism evidence="9 10">
    <name type="scientific">Rhodopseudomonas palustris</name>
    <dbReference type="NCBI Taxonomy" id="1076"/>
    <lineage>
        <taxon>Bacteria</taxon>
        <taxon>Pseudomonadati</taxon>
        <taxon>Pseudomonadota</taxon>
        <taxon>Alphaproteobacteria</taxon>
        <taxon>Hyphomicrobiales</taxon>
        <taxon>Nitrobacteraceae</taxon>
        <taxon>Rhodopseudomonas</taxon>
    </lineage>
</organism>
<protein>
    <submittedName>
        <fullName evidence="9">Membrane protein</fullName>
    </submittedName>
</protein>
<comment type="similarity">
    <text evidence="2 7">Belongs to the DedA family.</text>
</comment>
<accession>A0A0D7F4P7</accession>
<feature type="domain" description="VTT" evidence="8">
    <location>
        <begin position="39"/>
        <end position="162"/>
    </location>
</feature>
<keyword evidence="6 7" id="KW-0472">Membrane</keyword>
<keyword evidence="4 7" id="KW-0812">Transmembrane</keyword>
<evidence type="ECO:0000256" key="2">
    <source>
        <dbReference type="ARBA" id="ARBA00010792"/>
    </source>
</evidence>
<comment type="subcellular location">
    <subcellularLocation>
        <location evidence="1 7">Cell membrane</location>
        <topology evidence="1 7">Multi-pass membrane protein</topology>
    </subcellularLocation>
</comment>
<evidence type="ECO:0000313" key="10">
    <source>
        <dbReference type="Proteomes" id="UP000032515"/>
    </source>
</evidence>
<feature type="transmembrane region" description="Helical" evidence="7">
    <location>
        <begin position="12"/>
        <end position="29"/>
    </location>
</feature>
<feature type="transmembrane region" description="Helical" evidence="7">
    <location>
        <begin position="143"/>
        <end position="168"/>
    </location>
</feature>
<dbReference type="AlphaFoldDB" id="A0A0D7F4P7"/>
<dbReference type="Proteomes" id="UP000032515">
    <property type="component" value="Unassembled WGS sequence"/>
</dbReference>
<evidence type="ECO:0000256" key="3">
    <source>
        <dbReference type="ARBA" id="ARBA00022475"/>
    </source>
</evidence>
<evidence type="ECO:0000259" key="8">
    <source>
        <dbReference type="Pfam" id="PF09335"/>
    </source>
</evidence>
<keyword evidence="3 7" id="KW-1003">Cell membrane</keyword>
<dbReference type="GO" id="GO:0005886">
    <property type="term" value="C:plasma membrane"/>
    <property type="evidence" value="ECO:0007669"/>
    <property type="project" value="UniProtKB-SubCell"/>
</dbReference>
<dbReference type="RefSeq" id="WP_044404369.1">
    <property type="nucleotide sequence ID" value="NZ_JXXE01000017.1"/>
</dbReference>
<dbReference type="InterPro" id="IPR032816">
    <property type="entry name" value="VTT_dom"/>
</dbReference>
<evidence type="ECO:0000313" key="9">
    <source>
        <dbReference type="EMBL" id="KIZ48073.1"/>
    </source>
</evidence>
<feature type="transmembrane region" description="Helical" evidence="7">
    <location>
        <begin position="34"/>
        <end position="53"/>
    </location>
</feature>
<sequence length="213" mass="22424">MSAFLEHLIEFASAHAGLAYLIVFLSALLEAVPLLGSVIPGSTIILALSALIPGGHLNVVLVIAAAVAGAVIGDAAAYWTGHRGQRRILGAWPMARYPLLVARSEAFFLRYGAWAVFFARFVAPVRALVPVTAGALGMAPGRFFAVNLPAIALWAPAHVLPGLIAATVLAKPHQLGLHHLLPVLAGAVTTALLALWAWRRWRKASADLSGRDA</sequence>
<proteinExistence type="inferred from homology"/>
<dbReference type="PATRIC" id="fig|1076.23.peg.908"/>
<keyword evidence="5 7" id="KW-1133">Transmembrane helix</keyword>
<feature type="transmembrane region" description="Helical" evidence="7">
    <location>
        <begin position="180"/>
        <end position="198"/>
    </location>
</feature>
<dbReference type="EMBL" id="JXXE01000017">
    <property type="protein sequence ID" value="KIZ48073.1"/>
    <property type="molecule type" value="Genomic_DNA"/>
</dbReference>
<comment type="caution">
    <text evidence="9">The sequence shown here is derived from an EMBL/GenBank/DDBJ whole genome shotgun (WGS) entry which is preliminary data.</text>
</comment>
<reference evidence="9 10" key="1">
    <citation type="submission" date="2014-11" db="EMBL/GenBank/DDBJ databases">
        <title>Genomics and ecophysiology of heterotrophic nitrogen fixing bacteria isolated from estuarine surface water.</title>
        <authorList>
            <person name="Bentzon-Tilia M."/>
            <person name="Severin I."/>
            <person name="Hansen L.H."/>
            <person name="Riemann L."/>
        </authorList>
    </citation>
    <scope>NUCLEOTIDE SEQUENCE [LARGE SCALE GENOMIC DNA]</scope>
    <source>
        <strain evidence="9 10">BAL398</strain>
    </source>
</reference>
<evidence type="ECO:0000256" key="5">
    <source>
        <dbReference type="ARBA" id="ARBA00022989"/>
    </source>
</evidence>
<evidence type="ECO:0000256" key="1">
    <source>
        <dbReference type="ARBA" id="ARBA00004651"/>
    </source>
</evidence>
<evidence type="ECO:0000256" key="4">
    <source>
        <dbReference type="ARBA" id="ARBA00022692"/>
    </source>
</evidence>
<dbReference type="Pfam" id="PF09335">
    <property type="entry name" value="VTT_dom"/>
    <property type="match status" value="1"/>
</dbReference>
<evidence type="ECO:0000256" key="6">
    <source>
        <dbReference type="ARBA" id="ARBA00023136"/>
    </source>
</evidence>
<dbReference type="OrthoDB" id="9801622at2"/>
<gene>
    <name evidence="9" type="ORF">OO17_00850</name>
</gene>
<evidence type="ECO:0000256" key="7">
    <source>
        <dbReference type="RuleBase" id="RU367016"/>
    </source>
</evidence>
<name>A0A0D7F4P7_RHOPL</name>
<dbReference type="PANTHER" id="PTHR30353">
    <property type="entry name" value="INNER MEMBRANE PROTEIN DEDA-RELATED"/>
    <property type="match status" value="1"/>
</dbReference>
<feature type="transmembrane region" description="Helical" evidence="7">
    <location>
        <begin position="59"/>
        <end position="79"/>
    </location>
</feature>
<dbReference type="InterPro" id="IPR032818">
    <property type="entry name" value="DedA-like"/>
</dbReference>
<dbReference type="PANTHER" id="PTHR30353:SF15">
    <property type="entry name" value="INNER MEMBRANE PROTEIN YABI"/>
    <property type="match status" value="1"/>
</dbReference>